<name>A0A3G9JLY2_9FIRM</name>
<dbReference type="NCBIfam" id="TIGR02357">
    <property type="entry name" value="ECF_ThiT_YuaJ"/>
    <property type="match status" value="1"/>
</dbReference>
<feature type="transmembrane region" description="Helical" evidence="1">
    <location>
        <begin position="12"/>
        <end position="31"/>
    </location>
</feature>
<keyword evidence="3" id="KW-1185">Reference proteome</keyword>
<dbReference type="Proteomes" id="UP000268059">
    <property type="component" value="Chromosome"/>
</dbReference>
<keyword evidence="1" id="KW-1133">Transmembrane helix</keyword>
<protein>
    <submittedName>
        <fullName evidence="2">Proton-coupled thiamine transporter YuaJ</fullName>
    </submittedName>
</protein>
<dbReference type="AlphaFoldDB" id="A0A3G9JLY2"/>
<reference evidence="2 3" key="1">
    <citation type="submission" date="2018-11" db="EMBL/GenBank/DDBJ databases">
        <title>Novel Erysipelotrichaceae bacterium isolated from small intestine of a swine.</title>
        <authorList>
            <person name="Kim J.S."/>
            <person name="Choe H."/>
            <person name="Lee Y.R."/>
            <person name="Kim K.M."/>
            <person name="Park D.S."/>
        </authorList>
    </citation>
    <scope>NUCLEOTIDE SEQUENCE [LARGE SCALE GENOMIC DNA]</scope>
    <source>
        <strain evidence="2 3">SG0102</strain>
    </source>
</reference>
<feature type="transmembrane region" description="Helical" evidence="1">
    <location>
        <begin position="149"/>
        <end position="171"/>
    </location>
</feature>
<dbReference type="GO" id="GO:0015234">
    <property type="term" value="F:thiamine transmembrane transporter activity"/>
    <property type="evidence" value="ECO:0007669"/>
    <property type="project" value="InterPro"/>
</dbReference>
<dbReference type="EMBL" id="AP019309">
    <property type="protein sequence ID" value="BBH26013.1"/>
    <property type="molecule type" value="Genomic_DNA"/>
</dbReference>
<dbReference type="Pfam" id="PF09515">
    <property type="entry name" value="Thia_YuaJ"/>
    <property type="match status" value="1"/>
</dbReference>
<dbReference type="InterPro" id="IPR012651">
    <property type="entry name" value="Thia_Transptr_ThiT"/>
</dbReference>
<dbReference type="Gene3D" id="1.10.1760.20">
    <property type="match status" value="1"/>
</dbReference>
<feature type="transmembrane region" description="Helical" evidence="1">
    <location>
        <begin position="113"/>
        <end position="137"/>
    </location>
</feature>
<proteinExistence type="predicted"/>
<gene>
    <name evidence="2" type="ORF">SG0102_09470</name>
</gene>
<keyword evidence="1" id="KW-0812">Transmembrane</keyword>
<dbReference type="KEGG" id="ebm:SG0102_09470"/>
<dbReference type="RefSeq" id="WP_125118922.1">
    <property type="nucleotide sequence ID" value="NZ_AP019309.1"/>
</dbReference>
<evidence type="ECO:0000313" key="3">
    <source>
        <dbReference type="Proteomes" id="UP000268059"/>
    </source>
</evidence>
<sequence length="186" mass="20422">MFKVKLNTKALSYMALFVAMHIVLEYLFKIIPAQPEGGSITLSLLPIFLCAYLMGPGYGIIVGLVCAAVQFALGLAVFYGPWSVLLDYVLPLAVLGLAPLFHSIALKKGTFYTGIVVSMVMKYFIHVLSGALLFASYAPKGMNPWVYSLGYNAIYNIGTLILSYVVFALVYPRVKNSIKFTPQTFP</sequence>
<dbReference type="OrthoDB" id="9795813at2"/>
<dbReference type="InParanoid" id="A0A3G9JLY2"/>
<evidence type="ECO:0000313" key="2">
    <source>
        <dbReference type="EMBL" id="BBH26013.1"/>
    </source>
</evidence>
<keyword evidence="1" id="KW-0472">Membrane</keyword>
<organism evidence="2 3">
    <name type="scientific">Intestinibaculum porci</name>
    <dbReference type="NCBI Taxonomy" id="2487118"/>
    <lineage>
        <taxon>Bacteria</taxon>
        <taxon>Bacillati</taxon>
        <taxon>Bacillota</taxon>
        <taxon>Erysipelotrichia</taxon>
        <taxon>Erysipelotrichales</taxon>
        <taxon>Erysipelotrichaceae</taxon>
        <taxon>Intestinibaculum</taxon>
    </lineage>
</organism>
<dbReference type="GO" id="GO:0005886">
    <property type="term" value="C:plasma membrane"/>
    <property type="evidence" value="ECO:0007669"/>
    <property type="project" value="InterPro"/>
</dbReference>
<evidence type="ECO:0000256" key="1">
    <source>
        <dbReference type="SAM" id="Phobius"/>
    </source>
</evidence>
<dbReference type="FunCoup" id="A0A3G9JLY2">
    <property type="interactions" value="13"/>
</dbReference>
<accession>A0A3G9JLY2</accession>